<evidence type="ECO:0000313" key="2">
    <source>
        <dbReference type="Proteomes" id="UP001491552"/>
    </source>
</evidence>
<accession>A0ABV1GAF9</accession>
<sequence length="53" mass="6204">MIEIREIDEAHQADIRLPNEPFPHFRLSWCSKNVMIARSKATRQSQLGDRSSH</sequence>
<dbReference type="RefSeq" id="WP_349137018.1">
    <property type="nucleotide sequence ID" value="NZ_JBBMFF010000276.1"/>
</dbReference>
<proteinExistence type="predicted"/>
<evidence type="ECO:0000313" key="1">
    <source>
        <dbReference type="EMBL" id="MEQ2512390.1"/>
    </source>
</evidence>
<organism evidence="1 2">
    <name type="scientific">Faecousia intestinalis</name>
    <dbReference type="NCBI Taxonomy" id="3133167"/>
    <lineage>
        <taxon>Bacteria</taxon>
        <taxon>Bacillati</taxon>
        <taxon>Bacillota</taxon>
        <taxon>Clostridia</taxon>
        <taxon>Eubacteriales</taxon>
        <taxon>Oscillospiraceae</taxon>
        <taxon>Faecousia</taxon>
    </lineage>
</organism>
<protein>
    <submittedName>
        <fullName evidence="1">Uncharacterized protein</fullName>
    </submittedName>
</protein>
<dbReference type="Proteomes" id="UP001491552">
    <property type="component" value="Unassembled WGS sequence"/>
</dbReference>
<gene>
    <name evidence="1" type="ORF">WMO66_14260</name>
</gene>
<name>A0ABV1GAF9_9FIRM</name>
<comment type="caution">
    <text evidence="1">The sequence shown here is derived from an EMBL/GenBank/DDBJ whole genome shotgun (WGS) entry which is preliminary data.</text>
</comment>
<reference evidence="1 2" key="1">
    <citation type="submission" date="2024-03" db="EMBL/GenBank/DDBJ databases">
        <title>Human intestinal bacterial collection.</title>
        <authorList>
            <person name="Pauvert C."/>
            <person name="Hitch T.C.A."/>
            <person name="Clavel T."/>
        </authorList>
    </citation>
    <scope>NUCLEOTIDE SEQUENCE [LARGE SCALE GENOMIC DNA]</scope>
    <source>
        <strain evidence="1 2">CLA-AA-H192</strain>
    </source>
</reference>
<keyword evidence="2" id="KW-1185">Reference proteome</keyword>
<dbReference type="EMBL" id="JBBMFF010000276">
    <property type="protein sequence ID" value="MEQ2512390.1"/>
    <property type="molecule type" value="Genomic_DNA"/>
</dbReference>